<keyword evidence="5" id="KW-1185">Reference proteome</keyword>
<dbReference type="Pfam" id="PF01648">
    <property type="entry name" value="ACPS"/>
    <property type="match status" value="1"/>
</dbReference>
<reference evidence="4" key="1">
    <citation type="submission" date="2020-08" db="EMBL/GenBank/DDBJ databases">
        <title>Genome public.</title>
        <authorList>
            <person name="Liu C."/>
            <person name="Sun Q."/>
        </authorList>
    </citation>
    <scope>NUCLEOTIDE SEQUENCE</scope>
    <source>
        <strain evidence="4">NSJ-53</strain>
    </source>
</reference>
<dbReference type="InterPro" id="IPR037143">
    <property type="entry name" value="4-PPantetheinyl_Trfase_dom_sf"/>
</dbReference>
<dbReference type="GO" id="GO:0005829">
    <property type="term" value="C:cytosol"/>
    <property type="evidence" value="ECO:0007669"/>
    <property type="project" value="TreeGrafter"/>
</dbReference>
<dbReference type="PANTHER" id="PTHR12215">
    <property type="entry name" value="PHOSPHOPANTETHEINE TRANSFERASE"/>
    <property type="match status" value="1"/>
</dbReference>
<dbReference type="AlphaFoldDB" id="A0A926D5J4"/>
<protein>
    <submittedName>
        <fullName evidence="4">4'-phosphopantetheinyl transferase superfamily protein</fullName>
    </submittedName>
</protein>
<gene>
    <name evidence="4" type="ORF">H8696_09760</name>
</gene>
<dbReference type="InterPro" id="IPR008278">
    <property type="entry name" value="4-PPantetheinyl_Trfase_dom"/>
</dbReference>
<name>A0A926D5J4_9FIRM</name>
<accession>A0A926D5J4</accession>
<dbReference type="EMBL" id="JACRSR010000004">
    <property type="protein sequence ID" value="MBC8532133.1"/>
    <property type="molecule type" value="Genomic_DNA"/>
</dbReference>
<dbReference type="InterPro" id="IPR050559">
    <property type="entry name" value="P-Pant_transferase_sf"/>
</dbReference>
<evidence type="ECO:0000259" key="3">
    <source>
        <dbReference type="Pfam" id="PF01648"/>
    </source>
</evidence>
<evidence type="ECO:0000313" key="5">
    <source>
        <dbReference type="Proteomes" id="UP000623172"/>
    </source>
</evidence>
<comment type="caution">
    <text evidence="4">The sequence shown here is derived from an EMBL/GenBank/DDBJ whole genome shotgun (WGS) entry which is preliminary data.</text>
</comment>
<keyword evidence="2 4" id="KW-0808">Transferase</keyword>
<proteinExistence type="inferred from homology"/>
<feature type="domain" description="4'-phosphopantetheinyl transferase" evidence="3">
    <location>
        <begin position="79"/>
        <end position="150"/>
    </location>
</feature>
<dbReference type="GO" id="GO:0000287">
    <property type="term" value="F:magnesium ion binding"/>
    <property type="evidence" value="ECO:0007669"/>
    <property type="project" value="InterPro"/>
</dbReference>
<evidence type="ECO:0000256" key="2">
    <source>
        <dbReference type="ARBA" id="ARBA00022679"/>
    </source>
</evidence>
<dbReference type="Proteomes" id="UP000623172">
    <property type="component" value="Unassembled WGS sequence"/>
</dbReference>
<evidence type="ECO:0000313" key="4">
    <source>
        <dbReference type="EMBL" id="MBC8532133.1"/>
    </source>
</evidence>
<organism evidence="4 5">
    <name type="scientific">Gehongia tenuis</name>
    <dbReference type="NCBI Taxonomy" id="2763655"/>
    <lineage>
        <taxon>Bacteria</taxon>
        <taxon>Bacillati</taxon>
        <taxon>Bacillota</taxon>
        <taxon>Clostridia</taxon>
        <taxon>Christensenellales</taxon>
        <taxon>Christensenellaceae</taxon>
        <taxon>Gehongia</taxon>
    </lineage>
</organism>
<dbReference type="Gene3D" id="3.90.470.20">
    <property type="entry name" value="4'-phosphopantetheinyl transferase domain"/>
    <property type="match status" value="1"/>
</dbReference>
<dbReference type="GO" id="GO:0008897">
    <property type="term" value="F:holo-[acyl-carrier-protein] synthase activity"/>
    <property type="evidence" value="ECO:0007669"/>
    <property type="project" value="InterPro"/>
</dbReference>
<comment type="similarity">
    <text evidence="1">Belongs to the P-Pant transferase superfamily. Gsp/Sfp/HetI/AcpT family.</text>
</comment>
<dbReference type="PANTHER" id="PTHR12215:SF10">
    <property type="entry name" value="L-AMINOADIPATE-SEMIALDEHYDE DEHYDROGENASE-PHOSPHOPANTETHEINYL TRANSFERASE"/>
    <property type="match status" value="1"/>
</dbReference>
<evidence type="ECO:0000256" key="1">
    <source>
        <dbReference type="ARBA" id="ARBA00010990"/>
    </source>
</evidence>
<dbReference type="SUPFAM" id="SSF56214">
    <property type="entry name" value="4'-phosphopantetheinyl transferase"/>
    <property type="match status" value="2"/>
</dbReference>
<dbReference type="RefSeq" id="WP_249317245.1">
    <property type="nucleotide sequence ID" value="NZ_JACRSR010000004.1"/>
</dbReference>
<dbReference type="GO" id="GO:0019878">
    <property type="term" value="P:lysine biosynthetic process via aminoadipic acid"/>
    <property type="evidence" value="ECO:0007669"/>
    <property type="project" value="TreeGrafter"/>
</dbReference>
<sequence length="183" mass="20408">MNPAELWLYIYPKQTGGVRPSPRLTEGAKAFAAHLGLEPDLSLGEFSQGQKPCFPHAPQIQFSISHSGEYWVLGFSTEPIGVDVQQHRPCDAAAIAKRFFHPLEQAYLESTAYLDFFDLWTAKESYVKYTGEGITDRFAQFSVVRDCKIQGKDVILTHFPLAAGYSLCVCSSGPVNSKIFLRK</sequence>